<keyword evidence="3" id="KW-1185">Reference proteome</keyword>
<evidence type="ECO:0000256" key="1">
    <source>
        <dbReference type="SAM" id="MobiDB-lite"/>
    </source>
</evidence>
<proteinExistence type="predicted"/>
<gene>
    <name evidence="2" type="ORF">RN001_010126</name>
</gene>
<evidence type="ECO:0000313" key="2">
    <source>
        <dbReference type="EMBL" id="KAK4877620.1"/>
    </source>
</evidence>
<sequence length="132" mass="14717">MVIDTVENKEEILVNYNSNAQTNDNKTNAEKKNINTSIRISALAAILEPGFSVQEALEMILADDEEEFESDFFIAPPEPSLVSDEDSGDEDSGGDFNNFNRNQLLADAELRPRVLTDLLPDTDNMVSMYVEL</sequence>
<accession>A0AAN7SQ68</accession>
<dbReference type="EMBL" id="JARPUR010000004">
    <property type="protein sequence ID" value="KAK4877620.1"/>
    <property type="molecule type" value="Genomic_DNA"/>
</dbReference>
<dbReference type="Proteomes" id="UP001353858">
    <property type="component" value="Unassembled WGS sequence"/>
</dbReference>
<name>A0AAN7SQ68_9COLE</name>
<organism evidence="2 3">
    <name type="scientific">Aquatica leii</name>
    <dbReference type="NCBI Taxonomy" id="1421715"/>
    <lineage>
        <taxon>Eukaryota</taxon>
        <taxon>Metazoa</taxon>
        <taxon>Ecdysozoa</taxon>
        <taxon>Arthropoda</taxon>
        <taxon>Hexapoda</taxon>
        <taxon>Insecta</taxon>
        <taxon>Pterygota</taxon>
        <taxon>Neoptera</taxon>
        <taxon>Endopterygota</taxon>
        <taxon>Coleoptera</taxon>
        <taxon>Polyphaga</taxon>
        <taxon>Elateriformia</taxon>
        <taxon>Elateroidea</taxon>
        <taxon>Lampyridae</taxon>
        <taxon>Luciolinae</taxon>
        <taxon>Aquatica</taxon>
    </lineage>
</organism>
<protein>
    <submittedName>
        <fullName evidence="2">Uncharacterized protein</fullName>
    </submittedName>
</protein>
<reference evidence="3" key="1">
    <citation type="submission" date="2023-01" db="EMBL/GenBank/DDBJ databases">
        <title>Key to firefly adult light organ development and bioluminescence: homeobox transcription factors regulate luciferase expression and transportation to peroxisome.</title>
        <authorList>
            <person name="Fu X."/>
        </authorList>
    </citation>
    <scope>NUCLEOTIDE SEQUENCE [LARGE SCALE GENOMIC DNA]</scope>
</reference>
<dbReference type="AlphaFoldDB" id="A0AAN7SQ68"/>
<comment type="caution">
    <text evidence="2">The sequence shown here is derived from an EMBL/GenBank/DDBJ whole genome shotgun (WGS) entry which is preliminary data.</text>
</comment>
<evidence type="ECO:0000313" key="3">
    <source>
        <dbReference type="Proteomes" id="UP001353858"/>
    </source>
</evidence>
<feature type="region of interest" description="Disordered" evidence="1">
    <location>
        <begin position="76"/>
        <end position="99"/>
    </location>
</feature>
<feature type="compositionally biased region" description="Acidic residues" evidence="1">
    <location>
        <begin position="83"/>
        <end position="93"/>
    </location>
</feature>